<dbReference type="EMBL" id="JAPFFF010000008">
    <property type="protein sequence ID" value="KAK8883766.1"/>
    <property type="molecule type" value="Genomic_DNA"/>
</dbReference>
<keyword evidence="2" id="KW-1185">Reference proteome</keyword>
<protein>
    <submittedName>
        <fullName evidence="1">Uncharacterized protein</fullName>
    </submittedName>
</protein>
<sequence>MNHFYALLDHWDDMRETLNELSTNSEIFANKLDLKDTIDKFNSFFKTSRKEKPSKEIFSRFYSERWAVLNNFILNAKLPSNLTNLMTSLICFYTEIEKSTIGVSQKNDYYYFATLLSQVSYISDMNNPEESSNSKNESSEIPFDFFPAIFVSLGIIKRQFQDSEKVLLYFQNFENPTELISNFKNDLSDFEKLMKEVDKVNFCKRLYLVMEKEFQLINANYEGP</sequence>
<reference evidence="1 2" key="1">
    <citation type="submission" date="2024-04" db="EMBL/GenBank/DDBJ databases">
        <title>Tritrichomonas musculus Genome.</title>
        <authorList>
            <person name="Alves-Ferreira E."/>
            <person name="Grigg M."/>
            <person name="Lorenzi H."/>
            <person name="Galac M."/>
        </authorList>
    </citation>
    <scope>NUCLEOTIDE SEQUENCE [LARGE SCALE GENOMIC DNA]</scope>
    <source>
        <strain evidence="1 2">EAF2021</strain>
    </source>
</reference>
<name>A0ABR2JY17_9EUKA</name>
<evidence type="ECO:0000313" key="1">
    <source>
        <dbReference type="EMBL" id="KAK8883766.1"/>
    </source>
</evidence>
<dbReference type="Proteomes" id="UP001470230">
    <property type="component" value="Unassembled WGS sequence"/>
</dbReference>
<organism evidence="1 2">
    <name type="scientific">Tritrichomonas musculus</name>
    <dbReference type="NCBI Taxonomy" id="1915356"/>
    <lineage>
        <taxon>Eukaryota</taxon>
        <taxon>Metamonada</taxon>
        <taxon>Parabasalia</taxon>
        <taxon>Tritrichomonadida</taxon>
        <taxon>Tritrichomonadidae</taxon>
        <taxon>Tritrichomonas</taxon>
    </lineage>
</organism>
<evidence type="ECO:0000313" key="2">
    <source>
        <dbReference type="Proteomes" id="UP001470230"/>
    </source>
</evidence>
<accession>A0ABR2JY17</accession>
<comment type="caution">
    <text evidence="1">The sequence shown here is derived from an EMBL/GenBank/DDBJ whole genome shotgun (WGS) entry which is preliminary data.</text>
</comment>
<proteinExistence type="predicted"/>
<gene>
    <name evidence="1" type="ORF">M9Y10_042865</name>
</gene>